<feature type="transmembrane region" description="Helical" evidence="1">
    <location>
        <begin position="89"/>
        <end position="108"/>
    </location>
</feature>
<keyword evidence="1" id="KW-0472">Membrane</keyword>
<organism evidence="2 3">
    <name type="scientific">Hyphobacterium marinum</name>
    <dbReference type="NCBI Taxonomy" id="3116574"/>
    <lineage>
        <taxon>Bacteria</taxon>
        <taxon>Pseudomonadati</taxon>
        <taxon>Pseudomonadota</taxon>
        <taxon>Alphaproteobacteria</taxon>
        <taxon>Maricaulales</taxon>
        <taxon>Maricaulaceae</taxon>
        <taxon>Hyphobacterium</taxon>
    </lineage>
</organism>
<keyword evidence="1" id="KW-0812">Transmembrane</keyword>
<keyword evidence="3" id="KW-1185">Reference proteome</keyword>
<evidence type="ECO:0000313" key="2">
    <source>
        <dbReference type="EMBL" id="MEE2565886.1"/>
    </source>
</evidence>
<accession>A0ABU7LWG4</accession>
<keyword evidence="1" id="KW-1133">Transmembrane helix</keyword>
<proteinExistence type="predicted"/>
<sequence length="144" mass="15110">MSFHEKSNIAMLLIMLGVYGVYFGGAVLGILTADVPPEEALAATNATMIITVVAVVGLAIVAHILIAIMKPSEADDSRDERDKLIEMRGDQRGGVIQSVVSLGALALAMLGQPVWLVANAILAGLVAGELVKAVSKLIDYRRGV</sequence>
<dbReference type="RefSeq" id="WP_330195417.1">
    <property type="nucleotide sequence ID" value="NZ_JAZDRO010000001.1"/>
</dbReference>
<feature type="transmembrane region" description="Helical" evidence="1">
    <location>
        <begin position="12"/>
        <end position="33"/>
    </location>
</feature>
<dbReference type="EMBL" id="JAZDRO010000001">
    <property type="protein sequence ID" value="MEE2565886.1"/>
    <property type="molecule type" value="Genomic_DNA"/>
</dbReference>
<gene>
    <name evidence="2" type="ORF">V0U35_04275</name>
</gene>
<comment type="caution">
    <text evidence="2">The sequence shown here is derived from an EMBL/GenBank/DDBJ whole genome shotgun (WGS) entry which is preliminary data.</text>
</comment>
<evidence type="ECO:0000313" key="3">
    <source>
        <dbReference type="Proteomes" id="UP001310692"/>
    </source>
</evidence>
<dbReference type="Proteomes" id="UP001310692">
    <property type="component" value="Unassembled WGS sequence"/>
</dbReference>
<evidence type="ECO:0000256" key="1">
    <source>
        <dbReference type="SAM" id="Phobius"/>
    </source>
</evidence>
<protein>
    <submittedName>
        <fullName evidence="2">Uncharacterized protein</fullName>
    </submittedName>
</protein>
<feature type="transmembrane region" description="Helical" evidence="1">
    <location>
        <begin position="45"/>
        <end position="68"/>
    </location>
</feature>
<name>A0ABU7LWG4_9PROT</name>
<reference evidence="2 3" key="1">
    <citation type="submission" date="2024-01" db="EMBL/GenBank/DDBJ databases">
        <title>Hyphobacterium bacterium isolated from marine sediment.</title>
        <authorList>
            <person name="Zhao S."/>
        </authorList>
    </citation>
    <scope>NUCLEOTIDE SEQUENCE [LARGE SCALE GENOMIC DNA]</scope>
    <source>
        <strain evidence="2 3">Y60-23</strain>
    </source>
</reference>